<sequence>MSTPRSLKIFEVSGGNFVYFSIKAKVYPRIAKNFKGYVVDCSPIGIKLQSKVPHKLISLSLGLDGIPTTGSNNKSFWPILGRIDQFPFEKPFVIGMFHGKSKPSDTNFLTYLADEIVVLEKTGFQVDNEQLSFRISKILADAPARSFLKGVRTHNSYAACERCTQEADEQTKIIQLKTAVEEHSKENKSIDPKIQAELKRIASNPDLLFKYLRGRKLNVTRALDTIVKYAEVKFISYPQYFPNQVPDYVRFAIENKLVNLLSKKDELGRTYIYVDTTKYDDSVLTIEEVGNVARYLVETLMNSPEFLDNGIVMLEDSSGVKFKYGKQAPTCGEFYSNFWKAFPVRVKGLIHFNAPIYGKALFLIAKPFIKSRAIEKVYISSGFTELHKRVSLDILPQFLGGKLPNEVAFVPIEQLLTMAFGR</sequence>
<evidence type="ECO:0000313" key="3">
    <source>
        <dbReference type="Proteomes" id="UP000094527"/>
    </source>
</evidence>
<comment type="caution">
    <text evidence="2">The sequence shown here is derived from an EMBL/GenBank/DDBJ whole genome shotgun (WGS) entry which is preliminary data.</text>
</comment>
<dbReference type="SUPFAM" id="SSF52087">
    <property type="entry name" value="CRAL/TRIO domain"/>
    <property type="match status" value="1"/>
</dbReference>
<name>A0A1D2MNZ2_ORCCI</name>
<dbReference type="InterPro" id="IPR001251">
    <property type="entry name" value="CRAL-TRIO_dom"/>
</dbReference>
<evidence type="ECO:0000313" key="2">
    <source>
        <dbReference type="EMBL" id="ODM94800.1"/>
    </source>
</evidence>
<dbReference type="PANTHER" id="PTHR10174:SF208">
    <property type="entry name" value="CRAL-TRIO DOMAIN-CONTAINING PROTEIN DDB_G0278031"/>
    <property type="match status" value="1"/>
</dbReference>
<accession>A0A1D2MNZ2</accession>
<proteinExistence type="predicted"/>
<dbReference type="STRING" id="48709.A0A1D2MNZ2"/>
<dbReference type="PRINTS" id="PR00180">
    <property type="entry name" value="CRETINALDHBP"/>
</dbReference>
<dbReference type="CDD" id="cd00170">
    <property type="entry name" value="SEC14"/>
    <property type="match status" value="1"/>
</dbReference>
<reference evidence="2 3" key="1">
    <citation type="journal article" date="2016" name="Genome Biol. Evol.">
        <title>Gene Family Evolution Reflects Adaptation to Soil Environmental Stressors in the Genome of the Collembolan Orchesella cincta.</title>
        <authorList>
            <person name="Faddeeva-Vakhrusheva A."/>
            <person name="Derks M.F."/>
            <person name="Anvar S.Y."/>
            <person name="Agamennone V."/>
            <person name="Suring W."/>
            <person name="Smit S."/>
            <person name="van Straalen N.M."/>
            <person name="Roelofs D."/>
        </authorList>
    </citation>
    <scope>NUCLEOTIDE SEQUENCE [LARGE SCALE GENOMIC DNA]</scope>
    <source>
        <tissue evidence="2">Mixed pool</tissue>
    </source>
</reference>
<dbReference type="InterPro" id="IPR036865">
    <property type="entry name" value="CRAL-TRIO_dom_sf"/>
</dbReference>
<keyword evidence="3" id="KW-1185">Reference proteome</keyword>
<dbReference type="EMBL" id="LJIJ01000748">
    <property type="protein sequence ID" value="ODM94800.1"/>
    <property type="molecule type" value="Genomic_DNA"/>
</dbReference>
<dbReference type="Gene3D" id="1.10.8.20">
    <property type="entry name" value="N-terminal domain of phosphatidylinositol transfer protein sec14p"/>
    <property type="match status" value="1"/>
</dbReference>
<evidence type="ECO:0000259" key="1">
    <source>
        <dbReference type="PROSITE" id="PS50191"/>
    </source>
</evidence>
<dbReference type="PANTHER" id="PTHR10174">
    <property type="entry name" value="ALPHA-TOCOPHEROL TRANSFER PROTEIN-RELATED"/>
    <property type="match status" value="1"/>
</dbReference>
<dbReference type="OrthoDB" id="75724at2759"/>
<dbReference type="PROSITE" id="PS50191">
    <property type="entry name" value="CRAL_TRIO"/>
    <property type="match status" value="1"/>
</dbReference>
<dbReference type="Gene3D" id="3.40.525.10">
    <property type="entry name" value="CRAL-TRIO lipid binding domain"/>
    <property type="match status" value="1"/>
</dbReference>
<protein>
    <submittedName>
        <fullName evidence="2">Retinaldehyde-binding protein 1</fullName>
    </submittedName>
</protein>
<dbReference type="GO" id="GO:1902936">
    <property type="term" value="F:phosphatidylinositol bisphosphate binding"/>
    <property type="evidence" value="ECO:0007669"/>
    <property type="project" value="TreeGrafter"/>
</dbReference>
<dbReference type="Proteomes" id="UP000094527">
    <property type="component" value="Unassembled WGS sequence"/>
</dbReference>
<dbReference type="AlphaFoldDB" id="A0A1D2MNZ2"/>
<dbReference type="Pfam" id="PF00650">
    <property type="entry name" value="CRAL_TRIO"/>
    <property type="match status" value="1"/>
</dbReference>
<gene>
    <name evidence="2" type="ORF">Ocin01_11879</name>
</gene>
<dbReference type="GO" id="GO:0016020">
    <property type="term" value="C:membrane"/>
    <property type="evidence" value="ECO:0007669"/>
    <property type="project" value="TreeGrafter"/>
</dbReference>
<organism evidence="2 3">
    <name type="scientific">Orchesella cincta</name>
    <name type="common">Springtail</name>
    <name type="synonym">Podura cincta</name>
    <dbReference type="NCBI Taxonomy" id="48709"/>
    <lineage>
        <taxon>Eukaryota</taxon>
        <taxon>Metazoa</taxon>
        <taxon>Ecdysozoa</taxon>
        <taxon>Arthropoda</taxon>
        <taxon>Hexapoda</taxon>
        <taxon>Collembola</taxon>
        <taxon>Entomobryomorpha</taxon>
        <taxon>Entomobryoidea</taxon>
        <taxon>Orchesellidae</taxon>
        <taxon>Orchesellinae</taxon>
        <taxon>Orchesella</taxon>
    </lineage>
</organism>
<feature type="domain" description="CRAL-TRIO" evidence="1">
    <location>
        <begin position="260"/>
        <end position="407"/>
    </location>
</feature>